<proteinExistence type="predicted"/>
<protein>
    <recommendedName>
        <fullName evidence="3">F-box domain-containing protein</fullName>
    </recommendedName>
</protein>
<dbReference type="OrthoDB" id="2595178at2759"/>
<evidence type="ECO:0000313" key="1">
    <source>
        <dbReference type="EMBL" id="KIJ97879.1"/>
    </source>
</evidence>
<name>A0A0C9WM71_9AGAR</name>
<dbReference type="InterPro" id="IPR032675">
    <property type="entry name" value="LRR_dom_sf"/>
</dbReference>
<reference evidence="1 2" key="1">
    <citation type="submission" date="2014-04" db="EMBL/GenBank/DDBJ databases">
        <authorList>
            <consortium name="DOE Joint Genome Institute"/>
            <person name="Kuo A."/>
            <person name="Kohler A."/>
            <person name="Nagy L.G."/>
            <person name="Floudas D."/>
            <person name="Copeland A."/>
            <person name="Barry K.W."/>
            <person name="Cichocki N."/>
            <person name="Veneault-Fourrey C."/>
            <person name="LaButti K."/>
            <person name="Lindquist E.A."/>
            <person name="Lipzen A."/>
            <person name="Lundell T."/>
            <person name="Morin E."/>
            <person name="Murat C."/>
            <person name="Sun H."/>
            <person name="Tunlid A."/>
            <person name="Henrissat B."/>
            <person name="Grigoriev I.V."/>
            <person name="Hibbett D.S."/>
            <person name="Martin F."/>
            <person name="Nordberg H.P."/>
            <person name="Cantor M.N."/>
            <person name="Hua S.X."/>
        </authorList>
    </citation>
    <scope>NUCLEOTIDE SEQUENCE [LARGE SCALE GENOMIC DNA]</scope>
    <source>
        <strain evidence="1 2">LaAM-08-1</strain>
    </source>
</reference>
<dbReference type="SUPFAM" id="SSF52047">
    <property type="entry name" value="RNI-like"/>
    <property type="match status" value="1"/>
</dbReference>
<dbReference type="AlphaFoldDB" id="A0A0C9WM71"/>
<dbReference type="Gene3D" id="3.80.10.10">
    <property type="entry name" value="Ribonuclease Inhibitor"/>
    <property type="match status" value="1"/>
</dbReference>
<keyword evidence="2" id="KW-1185">Reference proteome</keyword>
<dbReference type="STRING" id="1095629.A0A0C9WM71"/>
<evidence type="ECO:0008006" key="3">
    <source>
        <dbReference type="Google" id="ProtNLM"/>
    </source>
</evidence>
<gene>
    <name evidence="1" type="ORF">K443DRAFT_104853</name>
</gene>
<organism evidence="1 2">
    <name type="scientific">Laccaria amethystina LaAM-08-1</name>
    <dbReference type="NCBI Taxonomy" id="1095629"/>
    <lineage>
        <taxon>Eukaryota</taxon>
        <taxon>Fungi</taxon>
        <taxon>Dikarya</taxon>
        <taxon>Basidiomycota</taxon>
        <taxon>Agaricomycotina</taxon>
        <taxon>Agaricomycetes</taxon>
        <taxon>Agaricomycetidae</taxon>
        <taxon>Agaricales</taxon>
        <taxon>Agaricineae</taxon>
        <taxon>Hydnangiaceae</taxon>
        <taxon>Laccaria</taxon>
    </lineage>
</organism>
<dbReference type="HOGENOM" id="CLU_035065_0_0_1"/>
<dbReference type="EMBL" id="KN838681">
    <property type="protein sequence ID" value="KIJ97879.1"/>
    <property type="molecule type" value="Genomic_DNA"/>
</dbReference>
<dbReference type="Proteomes" id="UP000054477">
    <property type="component" value="Unassembled WGS sequence"/>
</dbReference>
<sequence length="429" mass="48829">MSSNQTIILLRPRPLAKFSSAFLLLPLLPHPKPLRPLPAELWSKIFAYALACEEAKWSWSLLRVCKGFKEVALPLIYSNICLNQVSALQQFHDLLHNADQKWDSIRRIPYSTPGRWVQVLDLSGIAFVGQPQALLLDSVLARLFTVLPFLSTLYVNPSFVLSRRVLSSLADREGATNIRILGGLSYVPPPSPTPDDDPFVQLLRCCPNLEELEIVGQGLDPAELEFNFHGLQSPPMDYFQPIRLPKLHILSLVSMHASPLMLALLHSPLPSLQKLTVTPYDDVPYPASLVTHLISTHGENLRSLILFAPKSWPARNHPSPHNIMDYTPNLHHLSLENPLPDISLQENHALQILSIPRPKPDFWRVLERALRHLPNLAVLRARDIRWLRKGMGSVAQEAGVQGEMKEWRRRLRRWRIRLLDADWNESENE</sequence>
<reference evidence="2" key="2">
    <citation type="submission" date="2015-01" db="EMBL/GenBank/DDBJ databases">
        <title>Evolutionary Origins and Diversification of the Mycorrhizal Mutualists.</title>
        <authorList>
            <consortium name="DOE Joint Genome Institute"/>
            <consortium name="Mycorrhizal Genomics Consortium"/>
            <person name="Kohler A."/>
            <person name="Kuo A."/>
            <person name="Nagy L.G."/>
            <person name="Floudas D."/>
            <person name="Copeland A."/>
            <person name="Barry K.W."/>
            <person name="Cichocki N."/>
            <person name="Veneault-Fourrey C."/>
            <person name="LaButti K."/>
            <person name="Lindquist E.A."/>
            <person name="Lipzen A."/>
            <person name="Lundell T."/>
            <person name="Morin E."/>
            <person name="Murat C."/>
            <person name="Riley R."/>
            <person name="Ohm R."/>
            <person name="Sun H."/>
            <person name="Tunlid A."/>
            <person name="Henrissat B."/>
            <person name="Grigoriev I.V."/>
            <person name="Hibbett D.S."/>
            <person name="Martin F."/>
        </authorList>
    </citation>
    <scope>NUCLEOTIDE SEQUENCE [LARGE SCALE GENOMIC DNA]</scope>
    <source>
        <strain evidence="2">LaAM-08-1</strain>
    </source>
</reference>
<evidence type="ECO:0000313" key="2">
    <source>
        <dbReference type="Proteomes" id="UP000054477"/>
    </source>
</evidence>
<accession>A0A0C9WM71</accession>